<sequence length="172" mass="19466">MWTQLRVCTSEASFSFSALPFIAFTLWPTEPLLWSVLTLPKSSPEISKLLNSRSYRMEFLTKLGFALLTCNTGLAIYRSGNDLSSLAFVVVSYFTLLLLFWCLHLFERAAPDGARRMQLKTAVWSLSTLITVMFAYRVAALMPLPLAVVVWVMATTVPVGGFYAFFIYREHN</sequence>
<evidence type="ECO:0000256" key="1">
    <source>
        <dbReference type="SAM" id="Phobius"/>
    </source>
</evidence>
<proteinExistence type="predicted"/>
<evidence type="ECO:0000313" key="3">
    <source>
        <dbReference type="Proteomes" id="UP001140206"/>
    </source>
</evidence>
<dbReference type="PANTHER" id="PTHR46610:SF3">
    <property type="entry name" value="OS01G0238200 PROTEIN"/>
    <property type="match status" value="1"/>
</dbReference>
<comment type="caution">
    <text evidence="2">The sequence shown here is derived from an EMBL/GenBank/DDBJ whole genome shotgun (WGS) entry which is preliminary data.</text>
</comment>
<dbReference type="AlphaFoldDB" id="A0AAV8HQ27"/>
<feature type="transmembrane region" description="Helical" evidence="1">
    <location>
        <begin position="123"/>
        <end position="142"/>
    </location>
</feature>
<keyword evidence="1" id="KW-0472">Membrane</keyword>
<name>A0AAV8HQ27_9POAL</name>
<dbReference type="PANTHER" id="PTHR46610">
    <property type="entry name" value="OS05G0181300 PROTEIN"/>
    <property type="match status" value="1"/>
</dbReference>
<gene>
    <name evidence="2" type="ORF">LUZ62_031245</name>
</gene>
<dbReference type="EMBL" id="JAMFTS010000001">
    <property type="protein sequence ID" value="KAJ4818679.1"/>
    <property type="molecule type" value="Genomic_DNA"/>
</dbReference>
<keyword evidence="1" id="KW-1133">Transmembrane helix</keyword>
<feature type="transmembrane region" description="Helical" evidence="1">
    <location>
        <begin position="12"/>
        <end position="39"/>
    </location>
</feature>
<feature type="transmembrane region" description="Helical" evidence="1">
    <location>
        <begin position="83"/>
        <end position="103"/>
    </location>
</feature>
<organism evidence="2 3">
    <name type="scientific">Rhynchospora pubera</name>
    <dbReference type="NCBI Taxonomy" id="906938"/>
    <lineage>
        <taxon>Eukaryota</taxon>
        <taxon>Viridiplantae</taxon>
        <taxon>Streptophyta</taxon>
        <taxon>Embryophyta</taxon>
        <taxon>Tracheophyta</taxon>
        <taxon>Spermatophyta</taxon>
        <taxon>Magnoliopsida</taxon>
        <taxon>Liliopsida</taxon>
        <taxon>Poales</taxon>
        <taxon>Cyperaceae</taxon>
        <taxon>Cyperoideae</taxon>
        <taxon>Rhynchosporeae</taxon>
        <taxon>Rhynchospora</taxon>
    </lineage>
</organism>
<feature type="transmembrane region" description="Helical" evidence="1">
    <location>
        <begin position="148"/>
        <end position="168"/>
    </location>
</feature>
<dbReference type="Pfam" id="PF20100">
    <property type="entry name" value="DUF6490"/>
    <property type="match status" value="1"/>
</dbReference>
<accession>A0AAV8HQ27</accession>
<dbReference type="Proteomes" id="UP001140206">
    <property type="component" value="Chromosome 1"/>
</dbReference>
<evidence type="ECO:0000313" key="2">
    <source>
        <dbReference type="EMBL" id="KAJ4818679.1"/>
    </source>
</evidence>
<dbReference type="InterPro" id="IPR045501">
    <property type="entry name" value="DUF6490"/>
</dbReference>
<protein>
    <submittedName>
        <fullName evidence="2">Uncharacterized protein</fullName>
    </submittedName>
</protein>
<reference evidence="2" key="1">
    <citation type="submission" date="2022-08" db="EMBL/GenBank/DDBJ databases">
        <authorList>
            <person name="Marques A."/>
        </authorList>
    </citation>
    <scope>NUCLEOTIDE SEQUENCE</scope>
    <source>
        <strain evidence="2">RhyPub2mFocal</strain>
        <tissue evidence="2">Leaves</tissue>
    </source>
</reference>
<keyword evidence="1" id="KW-0812">Transmembrane</keyword>
<keyword evidence="3" id="KW-1185">Reference proteome</keyword>